<dbReference type="GO" id="GO:0046872">
    <property type="term" value="F:metal ion binding"/>
    <property type="evidence" value="ECO:0007669"/>
    <property type="project" value="InterPro"/>
</dbReference>
<dbReference type="InterPro" id="IPR013320">
    <property type="entry name" value="ConA-like_dom_sf"/>
</dbReference>
<dbReference type="SMART" id="SM00060">
    <property type="entry name" value="FN3"/>
    <property type="match status" value="3"/>
</dbReference>
<keyword evidence="2" id="KW-1133">Transmembrane helix</keyword>
<dbReference type="Gene3D" id="2.60.40.380">
    <property type="entry name" value="Purple acid phosphatase-like, N-terminal"/>
    <property type="match status" value="1"/>
</dbReference>
<dbReference type="Gene3D" id="2.60.40.10">
    <property type="entry name" value="Immunoglobulins"/>
    <property type="match status" value="3"/>
</dbReference>
<dbReference type="Pfam" id="PF13385">
    <property type="entry name" value="Laminin_G_3"/>
    <property type="match status" value="1"/>
</dbReference>
<proteinExistence type="predicted"/>
<dbReference type="InterPro" id="IPR003961">
    <property type="entry name" value="FN3_dom"/>
</dbReference>
<feature type="domain" description="Fibronectin type-III" evidence="3">
    <location>
        <begin position="1885"/>
        <end position="1974"/>
    </location>
</feature>
<dbReference type="SUPFAM" id="SSF49363">
    <property type="entry name" value="Purple acid phosphatase, N-terminal domain"/>
    <property type="match status" value="1"/>
</dbReference>
<dbReference type="SUPFAM" id="SSF49452">
    <property type="entry name" value="Starch-binding domain-like"/>
    <property type="match status" value="1"/>
</dbReference>
<dbReference type="Pfam" id="PF13620">
    <property type="entry name" value="CarboxypepD_reg"/>
    <property type="match status" value="1"/>
</dbReference>
<feature type="region of interest" description="Disordered" evidence="1">
    <location>
        <begin position="440"/>
        <end position="459"/>
    </location>
</feature>
<comment type="caution">
    <text evidence="4">The sequence shown here is derived from an EMBL/GenBank/DDBJ whole genome shotgun (WGS) entry which is preliminary data.</text>
</comment>
<feature type="region of interest" description="Disordered" evidence="1">
    <location>
        <begin position="340"/>
        <end position="367"/>
    </location>
</feature>
<dbReference type="SMART" id="SM00710">
    <property type="entry name" value="PbH1"/>
    <property type="match status" value="7"/>
</dbReference>
<sequence>MTSKLHDSLVASSHTYRRWHVRPEHKFWHWFIVSSFSTLSLIVILGTGFNQRVSVDDYLLDWPSARAAQTVRHNYTIKSCYGGTNANNSCTSDADCSGGTCLPPVVARWNLDEPSGARAATGGSCGSDCNLTAQSTIPPGQNISNKQEGIASIDFSGPDNRWARCADATCDELDVLHNATVGCWAYSTDDTATNQMVNNLAGNGGYRINRLSSNDSAQVGIGDGTDVVSGSSNANTWLANAWTHVAFTFEDLINTAKIYINGEQKSTFSRQDLAGGTGDFYLSYTYAPQDWQGQIDECFVSNNALTNQQVCEICRFGLDGEESDRGAQCGSCDPGAAISPPSDATPPFLSNGSPTSQLPAGTTQTTLSLTTDGNSTCKYSTTAGTSYSSMPSTFSTTGSANHSTPITGLADGQSYTYYARCQDTANNPNTSDYPISFSVASSQSPDTTPPTVSITTPANNSTISGNVTVSANASDPTVAGQTTSGVAGVTFFYDFVNQIADILTAPFTTLWNTTAISNGIHTLIARVRDAAGNLTTSNPISVTVNNTSQSGNTYYVDFDGTSGVTCNDTNPGTSQSSPWCTIPGSRTTDNSGWLRASWGSISNTNKLTAGDTIWIKAGTTYSNSEGGRIVTNNIGGTGFWSHGTNNAPIQLKVHPAWGSGHVTIDCQGMTVGQWEGCVQSYKQSGGGTDWIYIRGASQSSRFIVINSARVGMITGGGVIGRLYEYVEVAWSGYFGIENISANGVTIKDSISHDNDFSGIVTDGASKNVTLMDVESYRNGLYTGPGYNNLHGINTFDSGTPDGQIVYLRVNSHDNIRDGFDNGLLNDTSGHNYTLLIDSKSLNNGEDGFSCNATPVIGGAADSYCSVVNSTLYNNRTSGIVCYSGNNANCRLTNSVIHGGVNACFGASGLNAATMQNSVCYKPLYVWGYGGGSAGEPTRNVKNSIFIPRNLDSDTYMYIRNPNPPPTYFTYNYDANISGYFNTFSANLLGISNPNNDSPSLFTAIDDAVYTNNNYMPGSSTSKLVDAGTPYCKITSPTSNGTTFNVDCDPRLYFFDNENRPLVEADIAYIGTGSGTQCTVIGLSATQITCASLVSWSNGDNVSRNPIYGSAPDIGVYEYQPPTTGTGNVYYVDPQNGNDANDGRSMTTAWKTIPGTWKRDGTDYLNAAWGNITKTNKLQPGDTVYLKGGGVQAEGVIWTCSGTENPKRCTGNVYNPDGFYEHGTASNPIRIMVHPTWASGNFVFDFSNTLSNPDSNNWGSPLFSVRSDYLWLEGASDAKRLKIQGCNLQSTNGGHWLLGFRGRPDKNLFSIGDLGRFLEVDGSQDTALCKGVDFSFTKNYTLANSMIHDVKMIAAYCISIGGQNDNDTEKGLIIDTETYKCDGGVQAVDSDDLVILRHKSHHNGVYSSTGTAGQDGRGFNFGGINGPATTNVSILESEAWGNFQYPWGFSACGPPETSCAIEPNRFIVAHSLGHGPTKDDANKLCLGLGDPYSTCTGVGTGTKRGSNFRCYGGANCFEYNNTHVGGEQSAVILGSDHKIGATTPTTFISKNTIYYPKAPWGTACYPGQNPLGTPIITQSNYTIWVPGDGYDNSGRMAEHSNAQGCLNTEVTCTFATRCDWNGSHDLVGSQYRPTFVNANQDLYSQNPADYQLKEGSVGIDQGDWYCKITSPSGTGNTFSTDCDPKEFFYVKNDYPGDFLAPDVAYIGIGTNRTCTIVGLTRSGLPGSPGTMTCTSPITWTQGEGVSRKPVYGTAPDIGAFEYASATPPPPPATFDFSLTNSGNLSVSQGSSATITVTATLVNGTPASLAFSASGLPTGITASFSPVSCTPSAGSGQVANCTFTLTLTTQPSTSLGPAVITITATSSSLAKTTTLTLTVFDTSAPTLTTTPTASGTTSTGATISFVTSEPTTATIEYGVTSQYGQTATSQPTPQTTHAITLANLQSGTTYHYRVKVKDASNNEVSSLDSTFATLPPVDTLAPSPITDLRLVSAALNSLNLTWTSSGDDATQGQAARYELRYATTPLDAATFAVATLLTGLPTPGVAGTTETYTAIGLTPSTTYYLALKATDDANLTSTISNILQASTTAPPPPSSGGGGYVVDTTPPSPATDLRIQAADSEVRLTWVNPSDSDFVRTTIVRKDGTTASTSFTDGTLVYEGTATSFTDTNLQNNQSYSYALFTLDRAGNRSQGAGLSGGSVIPLSGVNTLTTSTPALLEIRVKQGSLNGPNLGAVTITLAPSTGAPLSLTTDASGRQVFQNLVPGSYTLTLSKIGYRSYANLSFALSAGDNITKNLYLQSLSPVQLNPALARRLAGRILLQVQSKGEAWYVHPITLKRYYLGRPADAFRIMREQGLGITNANLSRVPEASRSGTLPRSLNHVSGRILLQVQSKGEAWYIHPVTLKRHYLGRPHDAFRIMREQGLGITDSDLAKIAME</sequence>
<dbReference type="GO" id="GO:0030246">
    <property type="term" value="F:carbohydrate binding"/>
    <property type="evidence" value="ECO:0007669"/>
    <property type="project" value="InterPro"/>
</dbReference>
<accession>A0A1F7UWB5</accession>
<dbReference type="InterPro" id="IPR008963">
    <property type="entry name" value="Purple_acid_Pase-like_N"/>
</dbReference>
<feature type="region of interest" description="Disordered" evidence="1">
    <location>
        <begin position="2084"/>
        <end position="2108"/>
    </location>
</feature>
<dbReference type="Proteomes" id="UP000176846">
    <property type="component" value="Unassembled WGS sequence"/>
</dbReference>
<dbReference type="Gene3D" id="2.60.120.200">
    <property type="match status" value="1"/>
</dbReference>
<dbReference type="EMBL" id="MGEK01000018">
    <property type="protein sequence ID" value="OGL82565.1"/>
    <property type="molecule type" value="Genomic_DNA"/>
</dbReference>
<dbReference type="SUPFAM" id="SSF49899">
    <property type="entry name" value="Concanavalin A-like lectins/glucanases"/>
    <property type="match status" value="1"/>
</dbReference>
<gene>
    <name evidence="4" type="ORF">A2936_03130</name>
</gene>
<dbReference type="InterPro" id="IPR013783">
    <property type="entry name" value="Ig-like_fold"/>
</dbReference>
<evidence type="ECO:0000313" key="5">
    <source>
        <dbReference type="Proteomes" id="UP000176846"/>
    </source>
</evidence>
<protein>
    <recommendedName>
        <fullName evidence="3">Fibronectin type-III domain-containing protein</fullName>
    </recommendedName>
</protein>
<dbReference type="InterPro" id="IPR012334">
    <property type="entry name" value="Pectin_lyas_fold"/>
</dbReference>
<dbReference type="SUPFAM" id="SSF49265">
    <property type="entry name" value="Fibronectin type III"/>
    <property type="match status" value="1"/>
</dbReference>
<evidence type="ECO:0000259" key="3">
    <source>
        <dbReference type="PROSITE" id="PS50853"/>
    </source>
</evidence>
<evidence type="ECO:0000256" key="1">
    <source>
        <dbReference type="SAM" id="MobiDB-lite"/>
    </source>
</evidence>
<dbReference type="CDD" id="cd00063">
    <property type="entry name" value="FN3"/>
    <property type="match status" value="1"/>
</dbReference>
<dbReference type="InterPro" id="IPR036116">
    <property type="entry name" value="FN3_sf"/>
</dbReference>
<dbReference type="InterPro" id="IPR006626">
    <property type="entry name" value="PbH1"/>
</dbReference>
<dbReference type="Pfam" id="PF17957">
    <property type="entry name" value="Big_7"/>
    <property type="match status" value="1"/>
</dbReference>
<feature type="compositionally biased region" description="Polar residues" evidence="1">
    <location>
        <begin position="348"/>
        <end position="361"/>
    </location>
</feature>
<feature type="transmembrane region" description="Helical" evidence="2">
    <location>
        <begin position="27"/>
        <end position="49"/>
    </location>
</feature>
<organism evidence="4 5">
    <name type="scientific">Candidatus Uhrbacteria bacterium RIFCSPLOWO2_01_FULL_47_25</name>
    <dbReference type="NCBI Taxonomy" id="1802402"/>
    <lineage>
        <taxon>Bacteria</taxon>
        <taxon>Candidatus Uhriibacteriota</taxon>
    </lineage>
</organism>
<feature type="domain" description="Fibronectin type-III" evidence="3">
    <location>
        <begin position="1979"/>
        <end position="2089"/>
    </location>
</feature>
<dbReference type="GO" id="GO:0003993">
    <property type="term" value="F:acid phosphatase activity"/>
    <property type="evidence" value="ECO:0007669"/>
    <property type="project" value="InterPro"/>
</dbReference>
<dbReference type="InterPro" id="IPR013784">
    <property type="entry name" value="Carb-bd-like_fold"/>
</dbReference>
<keyword evidence="2" id="KW-0812">Transmembrane</keyword>
<dbReference type="Gene3D" id="2.160.20.10">
    <property type="entry name" value="Single-stranded right-handed beta-helix, Pectin lyase-like"/>
    <property type="match status" value="2"/>
</dbReference>
<evidence type="ECO:0000313" key="4">
    <source>
        <dbReference type="EMBL" id="OGL82565.1"/>
    </source>
</evidence>
<dbReference type="PROSITE" id="PS50853">
    <property type="entry name" value="FN3"/>
    <property type="match status" value="2"/>
</dbReference>
<reference evidence="4 5" key="1">
    <citation type="journal article" date="2016" name="Nat. Commun.">
        <title>Thousands of microbial genomes shed light on interconnected biogeochemical processes in an aquifer system.</title>
        <authorList>
            <person name="Anantharaman K."/>
            <person name="Brown C.T."/>
            <person name="Hug L.A."/>
            <person name="Sharon I."/>
            <person name="Castelle C.J."/>
            <person name="Probst A.J."/>
            <person name="Thomas B.C."/>
            <person name="Singh A."/>
            <person name="Wilkins M.J."/>
            <person name="Karaoz U."/>
            <person name="Brodie E.L."/>
            <person name="Williams K.H."/>
            <person name="Hubbard S.S."/>
            <person name="Banfield J.F."/>
        </authorList>
    </citation>
    <scope>NUCLEOTIDE SEQUENCE [LARGE SCALE GENOMIC DNA]</scope>
</reference>
<dbReference type="Gene3D" id="2.60.40.1120">
    <property type="entry name" value="Carboxypeptidase-like, regulatory domain"/>
    <property type="match status" value="1"/>
</dbReference>
<name>A0A1F7UWB5_9BACT</name>
<keyword evidence="2" id="KW-0472">Membrane</keyword>
<evidence type="ECO:0000256" key="2">
    <source>
        <dbReference type="SAM" id="Phobius"/>
    </source>
</evidence>